<comment type="catalytic activity">
    <reaction evidence="15">
        <text>N(6),N(6),N(6)-trimethyl-L-lysine + 2-oxoglutarate + O2 = (3S)-3-hydroxy-N(6),N(6),N(6)-trimethyl-L-lysine + succinate + CO2</text>
        <dbReference type="Rhea" id="RHEA:14181"/>
        <dbReference type="ChEBI" id="CHEBI:15379"/>
        <dbReference type="ChEBI" id="CHEBI:16526"/>
        <dbReference type="ChEBI" id="CHEBI:16810"/>
        <dbReference type="ChEBI" id="CHEBI:30031"/>
        <dbReference type="ChEBI" id="CHEBI:58100"/>
        <dbReference type="ChEBI" id="CHEBI:141499"/>
        <dbReference type="EC" id="1.14.11.8"/>
    </reaction>
</comment>
<evidence type="ECO:0000259" key="16">
    <source>
        <dbReference type="Pfam" id="PF02668"/>
    </source>
</evidence>
<dbReference type="InterPro" id="IPR042098">
    <property type="entry name" value="TauD-like_sf"/>
</dbReference>
<dbReference type="InterPro" id="IPR010376">
    <property type="entry name" value="GBBH-like_N"/>
</dbReference>
<evidence type="ECO:0000256" key="10">
    <source>
        <dbReference type="ARBA" id="ARBA00023004"/>
    </source>
</evidence>
<keyword evidence="8 18" id="KW-0223">Dioxygenase</keyword>
<dbReference type="AlphaFoldDB" id="A0A061RKX5"/>
<dbReference type="GO" id="GO:0050353">
    <property type="term" value="F:trimethyllysine dioxygenase activity"/>
    <property type="evidence" value="ECO:0007669"/>
    <property type="project" value="UniProtKB-EC"/>
</dbReference>
<evidence type="ECO:0000256" key="1">
    <source>
        <dbReference type="ARBA" id="ARBA00001954"/>
    </source>
</evidence>
<evidence type="ECO:0000256" key="5">
    <source>
        <dbReference type="ARBA" id="ARBA00012267"/>
    </source>
</evidence>
<dbReference type="EMBL" id="GBEZ01014665">
    <property type="protein sequence ID" value="JAC71424.1"/>
    <property type="molecule type" value="Transcribed_RNA"/>
</dbReference>
<evidence type="ECO:0000256" key="12">
    <source>
        <dbReference type="ARBA" id="ARBA00031778"/>
    </source>
</evidence>
<protein>
    <recommendedName>
        <fullName evidence="5">trimethyllysine dioxygenase</fullName>
        <ecNumber evidence="5">1.14.11.8</ecNumber>
    </recommendedName>
    <alternativeName>
        <fullName evidence="12">Epsilon-trimethyllysine 2-oxoglutarate dioxygenase</fullName>
    </alternativeName>
    <alternativeName>
        <fullName evidence="11">TML hydroxylase</fullName>
    </alternativeName>
    <alternativeName>
        <fullName evidence="13">TML-alpha-ketoglutarate dioxygenase</fullName>
    </alternativeName>
</protein>
<dbReference type="InterPro" id="IPR003819">
    <property type="entry name" value="TauD/TfdA-like"/>
</dbReference>
<proteinExistence type="inferred from homology"/>
<evidence type="ECO:0000256" key="2">
    <source>
        <dbReference type="ARBA" id="ARBA00001961"/>
    </source>
</evidence>
<keyword evidence="9" id="KW-0560">Oxidoreductase</keyword>
<dbReference type="InterPro" id="IPR038492">
    <property type="entry name" value="GBBH-like_N_sf"/>
</dbReference>
<gene>
    <name evidence="18" type="ORF">TSPGSL018_1941</name>
</gene>
<dbReference type="EC" id="1.14.11.8" evidence="5"/>
<organism evidence="18">
    <name type="scientific">Tetraselmis sp. GSL018</name>
    <dbReference type="NCBI Taxonomy" id="582737"/>
    <lineage>
        <taxon>Eukaryota</taxon>
        <taxon>Viridiplantae</taxon>
        <taxon>Chlorophyta</taxon>
        <taxon>core chlorophytes</taxon>
        <taxon>Chlorodendrophyceae</taxon>
        <taxon>Chlorodendrales</taxon>
        <taxon>Chlorodendraceae</taxon>
        <taxon>Tetraselmis</taxon>
    </lineage>
</organism>
<dbReference type="PANTHER" id="PTHR10696:SF51">
    <property type="entry name" value="TRIMETHYLLYSINE DIOXYGENASE, MITOCHONDRIAL"/>
    <property type="match status" value="1"/>
</dbReference>
<keyword evidence="6" id="KW-0479">Metal-binding</keyword>
<dbReference type="GO" id="GO:0005739">
    <property type="term" value="C:mitochondrion"/>
    <property type="evidence" value="ECO:0007669"/>
    <property type="project" value="TreeGrafter"/>
</dbReference>
<evidence type="ECO:0000313" key="18">
    <source>
        <dbReference type="EMBL" id="JAC71424.1"/>
    </source>
</evidence>
<comment type="similarity">
    <text evidence="4">Belongs to the gamma-BBH/TMLD family.</text>
</comment>
<name>A0A061RKX5_9CHLO</name>
<evidence type="ECO:0000256" key="15">
    <source>
        <dbReference type="ARBA" id="ARBA00049334"/>
    </source>
</evidence>
<dbReference type="PANTHER" id="PTHR10696">
    <property type="entry name" value="GAMMA-BUTYROBETAINE HYDROXYLASE-RELATED"/>
    <property type="match status" value="1"/>
</dbReference>
<feature type="domain" description="Gamma-butyrobetaine hydroxylase-like N-terminal" evidence="17">
    <location>
        <begin position="90"/>
        <end position="171"/>
    </location>
</feature>
<dbReference type="Pfam" id="PF06155">
    <property type="entry name" value="GBBH-like_N"/>
    <property type="match status" value="1"/>
</dbReference>
<evidence type="ECO:0000256" key="3">
    <source>
        <dbReference type="ARBA" id="ARBA00005022"/>
    </source>
</evidence>
<evidence type="ECO:0000256" key="8">
    <source>
        <dbReference type="ARBA" id="ARBA00022964"/>
    </source>
</evidence>
<comment type="function">
    <text evidence="14">Converts trimethyllysine (TML) into hydroxytrimethyllysine (HTML).</text>
</comment>
<accession>A0A061RKX5</accession>
<evidence type="ECO:0000256" key="13">
    <source>
        <dbReference type="ARBA" id="ARBA00032283"/>
    </source>
</evidence>
<evidence type="ECO:0000256" key="14">
    <source>
        <dbReference type="ARBA" id="ARBA00046008"/>
    </source>
</evidence>
<evidence type="ECO:0000256" key="9">
    <source>
        <dbReference type="ARBA" id="ARBA00023002"/>
    </source>
</evidence>
<reference evidence="18" key="1">
    <citation type="submission" date="2014-05" db="EMBL/GenBank/DDBJ databases">
        <title>The transcriptome of the halophilic microalga Tetraselmis sp. GSL018 isolated from the Great Salt Lake, Utah.</title>
        <authorList>
            <person name="Jinkerson R.E."/>
            <person name="D'Adamo S."/>
            <person name="Posewitz M.C."/>
        </authorList>
    </citation>
    <scope>NUCLEOTIDE SEQUENCE</scope>
    <source>
        <strain evidence="18">GSL018</strain>
    </source>
</reference>
<evidence type="ECO:0000256" key="6">
    <source>
        <dbReference type="ARBA" id="ARBA00022723"/>
    </source>
</evidence>
<keyword evidence="10" id="KW-0408">Iron</keyword>
<dbReference type="GO" id="GO:0046872">
    <property type="term" value="F:metal ion binding"/>
    <property type="evidence" value="ECO:0007669"/>
    <property type="project" value="UniProtKB-KW"/>
</dbReference>
<dbReference type="InterPro" id="IPR050411">
    <property type="entry name" value="AlphaKG_dependent_hydroxylases"/>
</dbReference>
<evidence type="ECO:0000256" key="11">
    <source>
        <dbReference type="ARBA" id="ARBA00030363"/>
    </source>
</evidence>
<dbReference type="SUPFAM" id="SSF51197">
    <property type="entry name" value="Clavaminate synthase-like"/>
    <property type="match status" value="1"/>
</dbReference>
<dbReference type="Gene3D" id="3.60.130.10">
    <property type="entry name" value="Clavaminate synthase-like"/>
    <property type="match status" value="1"/>
</dbReference>
<evidence type="ECO:0000256" key="7">
    <source>
        <dbReference type="ARBA" id="ARBA00022873"/>
    </source>
</evidence>
<evidence type="ECO:0000256" key="4">
    <source>
        <dbReference type="ARBA" id="ARBA00008654"/>
    </source>
</evidence>
<dbReference type="GO" id="GO:0045329">
    <property type="term" value="P:carnitine biosynthetic process"/>
    <property type="evidence" value="ECO:0007669"/>
    <property type="project" value="UniProtKB-KW"/>
</dbReference>
<dbReference type="Pfam" id="PF02668">
    <property type="entry name" value="TauD"/>
    <property type="match status" value="1"/>
</dbReference>
<evidence type="ECO:0000259" key="17">
    <source>
        <dbReference type="Pfam" id="PF06155"/>
    </source>
</evidence>
<comment type="cofactor">
    <cofactor evidence="1">
        <name>Fe(2+)</name>
        <dbReference type="ChEBI" id="CHEBI:29033"/>
    </cofactor>
</comment>
<comment type="cofactor">
    <cofactor evidence="2">
        <name>L-ascorbate</name>
        <dbReference type="ChEBI" id="CHEBI:38290"/>
    </cofactor>
</comment>
<sequence length="521" mass="57612">MLSITKFSAVNSTTRFAVSQRTSQACSGVVPSNPLPQFAVPSTVCSKDSRLLRSLPKRYQSRNLTAARVIQQERSVESEICSPSRISAISLSDNGFNVEIHFEDGTRYIFHSLWLRDACRDERFLKSAAGERILALTPLVEGCDVSNFRAERAETVDGGDKALLAWNDGHSGALDASFLKAYAPQVAETIETSCESSTGLDVSWLEPYMSGTCPAPTEEQLSIWAGPDGEDFLVMPYEKAITPEGNLELIQRILRHGAVKVTGAPDPGEERLRSFVYDCFGGLQKDPSRAEANWKIVRKEGAASVSYNPTVRLNNHTDQSLPNHGIPALLLAMHYAEGWGANTFVDGFAVAKALKERNPRGFELLTKYGNNQERDLLASRQDASQNHTDSMYLTSVAPIIQLDDAGEVKRIQYNEVFRTPATVPYSLFTEWYEAYLQFGTMLHSPEFEREMPMSEGDFFIMNNWRVLHGRAGSHDGSGRGRQSPNRVLVGGTVTRESVFSKARALLLQLSPVPLHGPTLLS</sequence>
<comment type="pathway">
    <text evidence="3">Amine and polyamine biosynthesis; carnitine biosynthesis.</text>
</comment>
<keyword evidence="7" id="KW-0124">Carnitine biosynthesis</keyword>
<dbReference type="Gene3D" id="3.30.2020.30">
    <property type="match status" value="1"/>
</dbReference>
<feature type="domain" description="TauD/TfdA-like" evidence="16">
    <location>
        <begin position="241"/>
        <end position="479"/>
    </location>
</feature>